<dbReference type="InterPro" id="IPR021001">
    <property type="entry name" value="Spidroin_C"/>
</dbReference>
<evidence type="ECO:0000259" key="3">
    <source>
        <dbReference type="Pfam" id="PF12042"/>
    </source>
</evidence>
<dbReference type="InterPro" id="IPR038542">
    <property type="entry name" value="Spidroin_C_sf"/>
</dbReference>
<feature type="domain" description="Tubuliform egg casing silk strands structural" evidence="3">
    <location>
        <begin position="2"/>
        <end position="81"/>
    </location>
</feature>
<name>M4SYY2_9ARAC</name>
<feature type="domain" description="Spidroin C-terminal" evidence="2">
    <location>
        <begin position="166"/>
        <end position="240"/>
    </location>
</feature>
<dbReference type="Pfam" id="PF12042">
    <property type="entry name" value="RP1-2"/>
    <property type="match status" value="1"/>
</dbReference>
<dbReference type="Pfam" id="PF11260">
    <property type="entry name" value="Spidroin_MaSp"/>
    <property type="match status" value="1"/>
</dbReference>
<feature type="non-terminal residue" evidence="4">
    <location>
        <position position="240"/>
    </location>
</feature>
<sequence>GARAYAEAISGALSHALLYTGTLNSANANSLAYAFAYAFVHVAAPSAASTASGASSSIGDASSNGVAWSSTTAGETRSSAATSVSSTSTKSSSSASEAAATDLSGPRTHTQSSSNSGQYNIVGDDLALGYISGGILPVNTPALSFPSDLGSLTSGLLSSLDGPVLPSVDRRITSLTSSILSLLSTSGGAFNYSSFAKYLSILSYQISVSNPGLSVSQVISETLLESVGALIHILVSSRVG</sequence>
<dbReference type="InterPro" id="IPR021915">
    <property type="entry name" value="RP1-2"/>
</dbReference>
<reference evidence="4" key="2">
    <citation type="submission" date="2013-01" db="EMBL/GenBank/DDBJ databases">
        <authorList>
            <person name="Starrett J.R."/>
            <person name="Hayashi C.Y."/>
        </authorList>
    </citation>
    <scope>NUCLEOTIDE SEQUENCE</scope>
    <source>
        <strain evidence="4">MY994</strain>
    </source>
</reference>
<protein>
    <submittedName>
        <fullName evidence="4">Fibroin 1</fullName>
    </submittedName>
</protein>
<evidence type="ECO:0000313" key="4">
    <source>
        <dbReference type="EMBL" id="AGH61335.1"/>
    </source>
</evidence>
<proteinExistence type="predicted"/>
<feature type="region of interest" description="Disordered" evidence="1">
    <location>
        <begin position="77"/>
        <end position="116"/>
    </location>
</feature>
<evidence type="ECO:0000256" key="1">
    <source>
        <dbReference type="SAM" id="MobiDB-lite"/>
    </source>
</evidence>
<organism evidence="4">
    <name type="scientific">Aliatypus trophonius</name>
    <dbReference type="NCBI Taxonomy" id="1094239"/>
    <lineage>
        <taxon>Eukaryota</taxon>
        <taxon>Metazoa</taxon>
        <taxon>Ecdysozoa</taxon>
        <taxon>Arthropoda</taxon>
        <taxon>Chelicerata</taxon>
        <taxon>Arachnida</taxon>
        <taxon>Araneae</taxon>
        <taxon>Mygalomorphae</taxon>
        <taxon>Atypoidea</taxon>
        <taxon>Antrodiaetidae</taxon>
        <taxon>Aliatypus</taxon>
    </lineage>
</organism>
<dbReference type="InterPro" id="IPR043070">
    <property type="entry name" value="Spidroin_repeat"/>
</dbReference>
<feature type="compositionally biased region" description="Polar residues" evidence="1">
    <location>
        <begin position="107"/>
        <end position="116"/>
    </location>
</feature>
<reference evidence="4" key="1">
    <citation type="journal article" date="2013" name="J. Mol. Evol.">
        <title>Mosaic evolution of silk genes in aliatypus trapdoor spiders (mygalomorphae, antrodiaetidae).</title>
        <authorList>
            <person name="Starrett J."/>
            <person name="Hayashi C.Y."/>
        </authorList>
    </citation>
    <scope>NUCLEOTIDE SEQUENCE</scope>
    <source>
        <strain evidence="4">MY994</strain>
    </source>
</reference>
<accession>M4SYY2</accession>
<dbReference type="Gene3D" id="1.10.10.1350">
    <property type="entry name" value="Spidroin domain, C-terminal domain"/>
    <property type="match status" value="1"/>
</dbReference>
<feature type="compositionally biased region" description="Low complexity" evidence="1">
    <location>
        <begin position="78"/>
        <end position="101"/>
    </location>
</feature>
<dbReference type="Gene3D" id="1.10.274.60">
    <property type="entry name" value="Spidroin, repetitive domain"/>
    <property type="match status" value="1"/>
</dbReference>
<feature type="non-terminal residue" evidence="4">
    <location>
        <position position="1"/>
    </location>
</feature>
<dbReference type="AlphaFoldDB" id="M4SYY2"/>
<evidence type="ECO:0000259" key="2">
    <source>
        <dbReference type="Pfam" id="PF11260"/>
    </source>
</evidence>
<dbReference type="EMBL" id="KC549579">
    <property type="protein sequence ID" value="AGH61335.1"/>
    <property type="molecule type" value="Genomic_DNA"/>
</dbReference>